<gene>
    <name evidence="2" type="primary">yqfD</name>
    <name evidence="2" type="ORF">GCM10010885_17960</name>
</gene>
<sequence>MSRVPWEHRWRGAVRLELRGAFVARVLRDLHAEGVPLYDVRVGDDRCSLRIALGDFRALVAACRRHKVRLRAVERIGLPFAARRLRQRKVMWVGPVLFLCVLACLSSIIWQVDVSGTDDEDLVREVVAAARENGLYVGAWRWNLPEVEVLQARMLDHLPSLVWIGVQLHGAKAQLEVLPKIPAQPPAPAAPQDIVAAKPGTVLKVFATRGDVVVRPGQTVQPGQVLISGRLGDSGVAVAADGKVYAEVWYRSQVALPLSVVQQAWTGASVRRVYLRFGAWALHVWGWKQADYPRQVTVSDERDLRVFGLRLPVGWQSDEIREVEPRRFALTESAARKEALRLAALDVRARAGADARVLGQTVLQTQVEHGKLYETVLTRVEEDIGTAAPLPAAAGGPGRTAG</sequence>
<comment type="caution">
    <text evidence="2">The sequence shown here is derived from an EMBL/GenBank/DDBJ whole genome shotgun (WGS) entry which is preliminary data.</text>
</comment>
<keyword evidence="1" id="KW-0812">Transmembrane</keyword>
<reference evidence="2" key="2">
    <citation type="submission" date="2020-09" db="EMBL/GenBank/DDBJ databases">
        <authorList>
            <person name="Sun Q."/>
            <person name="Ohkuma M."/>
        </authorList>
    </citation>
    <scope>NUCLEOTIDE SEQUENCE</scope>
    <source>
        <strain evidence="2">JCM 18487</strain>
    </source>
</reference>
<reference evidence="2" key="1">
    <citation type="journal article" date="2014" name="Int. J. Syst. Evol. Microbiol.">
        <title>Complete genome sequence of Corynebacterium casei LMG S-19264T (=DSM 44701T), isolated from a smear-ripened cheese.</title>
        <authorList>
            <consortium name="US DOE Joint Genome Institute (JGI-PGF)"/>
            <person name="Walter F."/>
            <person name="Albersmeier A."/>
            <person name="Kalinowski J."/>
            <person name="Ruckert C."/>
        </authorList>
    </citation>
    <scope>NUCLEOTIDE SEQUENCE</scope>
    <source>
        <strain evidence="2">JCM 18487</strain>
    </source>
</reference>
<evidence type="ECO:0000313" key="2">
    <source>
        <dbReference type="EMBL" id="GGJ09298.1"/>
    </source>
</evidence>
<dbReference type="AlphaFoldDB" id="A0A917KEW1"/>
<dbReference type="PIRSF" id="PIRSF029895">
    <property type="entry name" value="SpoIV"/>
    <property type="match status" value="1"/>
</dbReference>
<keyword evidence="1" id="KW-0472">Membrane</keyword>
<dbReference type="EMBL" id="BMOY01000028">
    <property type="protein sequence ID" value="GGJ09298.1"/>
    <property type="molecule type" value="Genomic_DNA"/>
</dbReference>
<evidence type="ECO:0000313" key="3">
    <source>
        <dbReference type="Proteomes" id="UP000637695"/>
    </source>
</evidence>
<name>A0A917KEW1_9BACL</name>
<accession>A0A917KEW1</accession>
<keyword evidence="3" id="KW-1185">Reference proteome</keyword>
<dbReference type="Pfam" id="PF06898">
    <property type="entry name" value="YqfD"/>
    <property type="match status" value="1"/>
</dbReference>
<protein>
    <recommendedName>
        <fullName evidence="4">Stage IV sporulation protein</fullName>
    </recommendedName>
</protein>
<evidence type="ECO:0008006" key="4">
    <source>
        <dbReference type="Google" id="ProtNLM"/>
    </source>
</evidence>
<dbReference type="NCBIfam" id="TIGR02876">
    <property type="entry name" value="spore_yqfD"/>
    <property type="match status" value="1"/>
</dbReference>
<feature type="transmembrane region" description="Helical" evidence="1">
    <location>
        <begin position="90"/>
        <end position="110"/>
    </location>
</feature>
<proteinExistence type="predicted"/>
<dbReference type="RefSeq" id="WP_188882551.1">
    <property type="nucleotide sequence ID" value="NZ_BMOY01000028.1"/>
</dbReference>
<dbReference type="Proteomes" id="UP000637695">
    <property type="component" value="Unassembled WGS sequence"/>
</dbReference>
<keyword evidence="1" id="KW-1133">Transmembrane helix</keyword>
<dbReference type="InterPro" id="IPR010690">
    <property type="entry name" value="YqfD"/>
</dbReference>
<evidence type="ECO:0000256" key="1">
    <source>
        <dbReference type="SAM" id="Phobius"/>
    </source>
</evidence>
<organism evidence="2 3">
    <name type="scientific">Alicyclobacillus cellulosilyticus</name>
    <dbReference type="NCBI Taxonomy" id="1003997"/>
    <lineage>
        <taxon>Bacteria</taxon>
        <taxon>Bacillati</taxon>
        <taxon>Bacillota</taxon>
        <taxon>Bacilli</taxon>
        <taxon>Bacillales</taxon>
        <taxon>Alicyclobacillaceae</taxon>
        <taxon>Alicyclobacillus</taxon>
    </lineage>
</organism>